<accession>B9T598</accession>
<name>B9T598_RICCO</name>
<protein>
    <submittedName>
        <fullName evidence="1">Uncharacterized protein</fullName>
    </submittedName>
</protein>
<dbReference type="AlphaFoldDB" id="B9T598"/>
<evidence type="ECO:0000313" key="2">
    <source>
        <dbReference type="Proteomes" id="UP000008311"/>
    </source>
</evidence>
<dbReference type="InParanoid" id="B9T598"/>
<reference evidence="2" key="1">
    <citation type="journal article" date="2010" name="Nat. Biotechnol.">
        <title>Draft genome sequence of the oilseed species Ricinus communis.</title>
        <authorList>
            <person name="Chan A.P."/>
            <person name="Crabtree J."/>
            <person name="Zhao Q."/>
            <person name="Lorenzi H."/>
            <person name="Orvis J."/>
            <person name="Puiu D."/>
            <person name="Melake-Berhan A."/>
            <person name="Jones K.M."/>
            <person name="Redman J."/>
            <person name="Chen G."/>
            <person name="Cahoon E.B."/>
            <person name="Gedil M."/>
            <person name="Stanke M."/>
            <person name="Haas B.J."/>
            <person name="Wortman J.R."/>
            <person name="Fraser-Liggett C.M."/>
            <person name="Ravel J."/>
            <person name="Rabinowicz P.D."/>
        </authorList>
    </citation>
    <scope>NUCLEOTIDE SEQUENCE [LARGE SCALE GENOMIC DNA]</scope>
    <source>
        <strain evidence="2">cv. Hale</strain>
    </source>
</reference>
<keyword evidence="2" id="KW-1185">Reference proteome</keyword>
<dbReference type="EMBL" id="EQ974516">
    <property type="protein sequence ID" value="EEF28960.1"/>
    <property type="molecule type" value="Genomic_DNA"/>
</dbReference>
<organism evidence="1 2">
    <name type="scientific">Ricinus communis</name>
    <name type="common">Castor bean</name>
    <dbReference type="NCBI Taxonomy" id="3988"/>
    <lineage>
        <taxon>Eukaryota</taxon>
        <taxon>Viridiplantae</taxon>
        <taxon>Streptophyta</taxon>
        <taxon>Embryophyta</taxon>
        <taxon>Tracheophyta</taxon>
        <taxon>Spermatophyta</taxon>
        <taxon>Magnoliopsida</taxon>
        <taxon>eudicotyledons</taxon>
        <taxon>Gunneridae</taxon>
        <taxon>Pentapetalae</taxon>
        <taxon>rosids</taxon>
        <taxon>fabids</taxon>
        <taxon>Malpighiales</taxon>
        <taxon>Euphorbiaceae</taxon>
        <taxon>Acalyphoideae</taxon>
        <taxon>Acalypheae</taxon>
        <taxon>Ricinus</taxon>
    </lineage>
</organism>
<sequence>MAQTLALDKKTSSTLVVVFLVVGIVVFKDEEGISRIHLMLNPNVNYAVELAV</sequence>
<dbReference type="Proteomes" id="UP000008311">
    <property type="component" value="Unassembled WGS sequence"/>
</dbReference>
<proteinExistence type="predicted"/>
<evidence type="ECO:0000313" key="1">
    <source>
        <dbReference type="EMBL" id="EEF28960.1"/>
    </source>
</evidence>
<gene>
    <name evidence="1" type="ORF">RCOM_0060760</name>
</gene>